<name>A0A2P8QE02_9ACTN</name>
<evidence type="ECO:0000313" key="2">
    <source>
        <dbReference type="EMBL" id="PSM44495.1"/>
    </source>
</evidence>
<dbReference type="OrthoDB" id="9812706at2"/>
<dbReference type="Gene3D" id="3.30.2310.20">
    <property type="entry name" value="RelE-like"/>
    <property type="match status" value="1"/>
</dbReference>
<evidence type="ECO:0000256" key="1">
    <source>
        <dbReference type="ARBA" id="ARBA00022649"/>
    </source>
</evidence>
<dbReference type="SUPFAM" id="SSF143011">
    <property type="entry name" value="RelE-like"/>
    <property type="match status" value="1"/>
</dbReference>
<proteinExistence type="predicted"/>
<gene>
    <name evidence="2" type="ORF">C6Y14_05590</name>
</gene>
<dbReference type="InterPro" id="IPR007712">
    <property type="entry name" value="RelE/ParE_toxin"/>
</dbReference>
<evidence type="ECO:0000313" key="3">
    <source>
        <dbReference type="Proteomes" id="UP000240429"/>
    </source>
</evidence>
<keyword evidence="3" id="KW-1185">Reference proteome</keyword>
<sequence length="84" mass="9224">MRLTIIWEPAAAAGLRRLKSRDGEAIKPLVQAINALALQPEPPESSKLGGTDLRRLRVGAYRVTYEIDGTRVAIKVLMVGRTQV</sequence>
<dbReference type="Proteomes" id="UP000240429">
    <property type="component" value="Unassembled WGS sequence"/>
</dbReference>
<dbReference type="AlphaFoldDB" id="A0A2P8QE02"/>
<reference evidence="2 3" key="1">
    <citation type="submission" date="2018-03" db="EMBL/GenBank/DDBJ databases">
        <title>Streptomyces dioscori sp. nov., a novel endophytic actinobacterium isolated from bulbil of Dioscorea bulbifera L.</title>
        <authorList>
            <person name="Zhikuan W."/>
        </authorList>
    </citation>
    <scope>NUCLEOTIDE SEQUENCE [LARGE SCALE GENOMIC DNA]</scope>
    <source>
        <strain evidence="2 3">A217</strain>
    </source>
</reference>
<dbReference type="Pfam" id="PF05016">
    <property type="entry name" value="ParE_toxin"/>
    <property type="match status" value="1"/>
</dbReference>
<organism evidence="2 3">
    <name type="scientific">Streptomyces dioscori</name>
    <dbReference type="NCBI Taxonomy" id="2109333"/>
    <lineage>
        <taxon>Bacteria</taxon>
        <taxon>Bacillati</taxon>
        <taxon>Actinomycetota</taxon>
        <taxon>Actinomycetes</taxon>
        <taxon>Kitasatosporales</taxon>
        <taxon>Streptomycetaceae</taxon>
        <taxon>Streptomyces</taxon>
        <taxon>Streptomyces aurantiacus group</taxon>
    </lineage>
</organism>
<comment type="caution">
    <text evidence="2">The sequence shown here is derived from an EMBL/GenBank/DDBJ whole genome shotgun (WGS) entry which is preliminary data.</text>
</comment>
<protein>
    <submittedName>
        <fullName evidence="2">Type II toxin-antitoxin system RelE/ParE family toxin</fullName>
    </submittedName>
</protein>
<accession>A0A2P8QE02</accession>
<keyword evidence="1" id="KW-1277">Toxin-antitoxin system</keyword>
<dbReference type="InterPro" id="IPR035093">
    <property type="entry name" value="RelE/ParE_toxin_dom_sf"/>
</dbReference>
<dbReference type="RefSeq" id="WP_107015374.1">
    <property type="nucleotide sequence ID" value="NZ_KZ679039.1"/>
</dbReference>
<dbReference type="EMBL" id="PYBJ01000002">
    <property type="protein sequence ID" value="PSM44495.1"/>
    <property type="molecule type" value="Genomic_DNA"/>
</dbReference>